<protein>
    <submittedName>
        <fullName evidence="1">Uncharacterized protein</fullName>
    </submittedName>
</protein>
<reference evidence="1 2" key="1">
    <citation type="submission" date="2020-09" db="EMBL/GenBank/DDBJ databases">
        <title>De no assembly of potato wild relative species, Solanum commersonii.</title>
        <authorList>
            <person name="Cho K."/>
        </authorList>
    </citation>
    <scope>NUCLEOTIDE SEQUENCE [LARGE SCALE GENOMIC DNA]</scope>
    <source>
        <strain evidence="1">LZ3.2</strain>
        <tissue evidence="1">Leaf</tissue>
    </source>
</reference>
<accession>A0A9J5WAW7</accession>
<dbReference type="EMBL" id="JACXVP010000012">
    <property type="protein sequence ID" value="KAG5572455.1"/>
    <property type="molecule type" value="Genomic_DNA"/>
</dbReference>
<dbReference type="Proteomes" id="UP000824120">
    <property type="component" value="Chromosome 12"/>
</dbReference>
<comment type="caution">
    <text evidence="1">The sequence shown here is derived from an EMBL/GenBank/DDBJ whole genome shotgun (WGS) entry which is preliminary data.</text>
</comment>
<organism evidence="1 2">
    <name type="scientific">Solanum commersonii</name>
    <name type="common">Commerson's wild potato</name>
    <name type="synonym">Commerson's nightshade</name>
    <dbReference type="NCBI Taxonomy" id="4109"/>
    <lineage>
        <taxon>Eukaryota</taxon>
        <taxon>Viridiplantae</taxon>
        <taxon>Streptophyta</taxon>
        <taxon>Embryophyta</taxon>
        <taxon>Tracheophyta</taxon>
        <taxon>Spermatophyta</taxon>
        <taxon>Magnoliopsida</taxon>
        <taxon>eudicotyledons</taxon>
        <taxon>Gunneridae</taxon>
        <taxon>Pentapetalae</taxon>
        <taxon>asterids</taxon>
        <taxon>lamiids</taxon>
        <taxon>Solanales</taxon>
        <taxon>Solanaceae</taxon>
        <taxon>Solanoideae</taxon>
        <taxon>Solaneae</taxon>
        <taxon>Solanum</taxon>
    </lineage>
</organism>
<dbReference type="AlphaFoldDB" id="A0A9J5WAW7"/>
<sequence>MFTLMTCREFDSRLMLKVAMRRFMIYKGQSFSFESLLTGFPRSWNVLNEEANEHLVVLRGQCDDVQGT</sequence>
<keyword evidence="2" id="KW-1185">Reference proteome</keyword>
<gene>
    <name evidence="1" type="ORF">H5410_062221</name>
</gene>
<evidence type="ECO:0000313" key="1">
    <source>
        <dbReference type="EMBL" id="KAG5572455.1"/>
    </source>
</evidence>
<name>A0A9J5WAW7_SOLCO</name>
<proteinExistence type="predicted"/>
<evidence type="ECO:0000313" key="2">
    <source>
        <dbReference type="Proteomes" id="UP000824120"/>
    </source>
</evidence>